<keyword evidence="3 6" id="KW-0812">Transmembrane</keyword>
<dbReference type="PANTHER" id="PTHR30250">
    <property type="entry name" value="PST FAMILY PREDICTED COLANIC ACID TRANSPORTER"/>
    <property type="match status" value="1"/>
</dbReference>
<reference evidence="7 8" key="1">
    <citation type="submission" date="2020-08" db="EMBL/GenBank/DDBJ databases">
        <title>Genome public.</title>
        <authorList>
            <person name="Liu C."/>
            <person name="Sun Q."/>
        </authorList>
    </citation>
    <scope>NUCLEOTIDE SEQUENCE [LARGE SCALE GENOMIC DNA]</scope>
    <source>
        <strain evidence="7 8">BX4</strain>
    </source>
</reference>
<evidence type="ECO:0000256" key="6">
    <source>
        <dbReference type="SAM" id="Phobius"/>
    </source>
</evidence>
<feature type="transmembrane region" description="Helical" evidence="6">
    <location>
        <begin position="12"/>
        <end position="31"/>
    </location>
</feature>
<comment type="subcellular location">
    <subcellularLocation>
        <location evidence="1">Cell membrane</location>
        <topology evidence="1">Multi-pass membrane protein</topology>
    </subcellularLocation>
</comment>
<sequence>MSVKNQIIKGTIILTLASVLSRVIGFLYRIFLSNLIGARGMGIFQLIFPVLGFCVALSCGGIQIAVSRFVAESRNNKDKFLVFVSSIIMSLFLSVTTALLLFYFADSISLHIIKNNECEKLLKYAAITIPLTTFHACVSGYYLGLKKTFVPAVSSIFEQIVKVISLYILGLVWVEKAIEITPLIAVYSMVISELGGVIFCVIAISTEKIYKFKINQLFFQIKNLFSVSYILTINKIMITFLQCIEAILVPIVLVKSGMTSNDALSVYGILTGMALPVVTFPSAINTSVSTMILPAIAGENAGGKSQNVIKTTEVSVWFSFVTGIFCIGIFLCYGDFIGTTIFGHSEAGEYIKILAWLCPFMYLSITLGSVLHGLGKTNTAFVHNVIGTIIRLVCLWFIVPLIGITGYLWGLLISNLLTTLLHGLYIYKEIHFSFSATDNIIKPTAWLFCSLVAGKLIKFIFSFSSFSGKMFDIVSAGISALAIMLVFLYFIKNEIDFKKSNCGTAF</sequence>
<feature type="transmembrane region" description="Helical" evidence="6">
    <location>
        <begin position="439"/>
        <end position="461"/>
    </location>
</feature>
<feature type="transmembrane region" description="Helical" evidence="6">
    <location>
        <begin position="264"/>
        <end position="284"/>
    </location>
</feature>
<dbReference type="PANTHER" id="PTHR30250:SF21">
    <property type="entry name" value="LIPID II FLIPPASE MURJ"/>
    <property type="match status" value="1"/>
</dbReference>
<dbReference type="InterPro" id="IPR002797">
    <property type="entry name" value="Polysacc_synth"/>
</dbReference>
<feature type="transmembrane region" description="Helical" evidence="6">
    <location>
        <begin position="224"/>
        <end position="252"/>
    </location>
</feature>
<feature type="transmembrane region" description="Helical" evidence="6">
    <location>
        <begin position="156"/>
        <end position="174"/>
    </location>
</feature>
<feature type="transmembrane region" description="Helical" evidence="6">
    <location>
        <begin position="314"/>
        <end position="333"/>
    </location>
</feature>
<accession>A0ABR7F528</accession>
<keyword evidence="2" id="KW-1003">Cell membrane</keyword>
<keyword evidence="8" id="KW-1185">Reference proteome</keyword>
<evidence type="ECO:0000256" key="4">
    <source>
        <dbReference type="ARBA" id="ARBA00022989"/>
    </source>
</evidence>
<dbReference type="EMBL" id="JACOOZ010000006">
    <property type="protein sequence ID" value="MBC5668292.1"/>
    <property type="molecule type" value="Genomic_DNA"/>
</dbReference>
<feature type="transmembrane region" description="Helical" evidence="6">
    <location>
        <begin position="381"/>
        <end position="402"/>
    </location>
</feature>
<dbReference type="InterPro" id="IPR050833">
    <property type="entry name" value="Poly_Biosynth_Transport"/>
</dbReference>
<evidence type="ECO:0000313" key="8">
    <source>
        <dbReference type="Proteomes" id="UP000597877"/>
    </source>
</evidence>
<feature type="transmembrane region" description="Helical" evidence="6">
    <location>
        <begin position="353"/>
        <end position="374"/>
    </location>
</feature>
<feature type="transmembrane region" description="Helical" evidence="6">
    <location>
        <begin position="473"/>
        <end position="491"/>
    </location>
</feature>
<feature type="transmembrane region" description="Helical" evidence="6">
    <location>
        <begin position="80"/>
        <end position="104"/>
    </location>
</feature>
<evidence type="ECO:0000256" key="1">
    <source>
        <dbReference type="ARBA" id="ARBA00004651"/>
    </source>
</evidence>
<evidence type="ECO:0000256" key="3">
    <source>
        <dbReference type="ARBA" id="ARBA00022692"/>
    </source>
</evidence>
<dbReference type="PIRSF" id="PIRSF038958">
    <property type="entry name" value="PG_synth_SpoVB"/>
    <property type="match status" value="1"/>
</dbReference>
<dbReference type="CDD" id="cd13124">
    <property type="entry name" value="MATE_SpoVB_like"/>
    <property type="match status" value="1"/>
</dbReference>
<proteinExistence type="predicted"/>
<feature type="transmembrane region" description="Helical" evidence="6">
    <location>
        <begin position="180"/>
        <end position="204"/>
    </location>
</feature>
<evidence type="ECO:0000256" key="5">
    <source>
        <dbReference type="ARBA" id="ARBA00023136"/>
    </source>
</evidence>
<keyword evidence="4 6" id="KW-1133">Transmembrane helix</keyword>
<name>A0ABR7F528_9FIRM</name>
<dbReference type="RefSeq" id="WP_186840491.1">
    <property type="nucleotide sequence ID" value="NZ_JACOOZ010000006.1"/>
</dbReference>
<protein>
    <submittedName>
        <fullName evidence="7">Polysaccharide biosynthesis protein</fullName>
    </submittedName>
</protein>
<feature type="transmembrane region" description="Helical" evidence="6">
    <location>
        <begin position="43"/>
        <end position="68"/>
    </location>
</feature>
<gene>
    <name evidence="7" type="ORF">H8S00_09880</name>
</gene>
<evidence type="ECO:0000256" key="2">
    <source>
        <dbReference type="ARBA" id="ARBA00022475"/>
    </source>
</evidence>
<dbReference type="Pfam" id="PF01943">
    <property type="entry name" value="Polysacc_synt"/>
    <property type="match status" value="1"/>
</dbReference>
<keyword evidence="5 6" id="KW-0472">Membrane</keyword>
<feature type="transmembrane region" description="Helical" evidence="6">
    <location>
        <begin position="124"/>
        <end position="144"/>
    </location>
</feature>
<feature type="transmembrane region" description="Helical" evidence="6">
    <location>
        <begin position="408"/>
        <end position="427"/>
    </location>
</feature>
<evidence type="ECO:0000313" key="7">
    <source>
        <dbReference type="EMBL" id="MBC5668292.1"/>
    </source>
</evidence>
<dbReference type="Proteomes" id="UP000597877">
    <property type="component" value="Unassembled WGS sequence"/>
</dbReference>
<organism evidence="7 8">
    <name type="scientific">Eubacterium segne</name>
    <dbReference type="NCBI Taxonomy" id="2763045"/>
    <lineage>
        <taxon>Bacteria</taxon>
        <taxon>Bacillati</taxon>
        <taxon>Bacillota</taxon>
        <taxon>Clostridia</taxon>
        <taxon>Eubacteriales</taxon>
        <taxon>Eubacteriaceae</taxon>
        <taxon>Eubacterium</taxon>
    </lineage>
</organism>
<comment type="caution">
    <text evidence="7">The sequence shown here is derived from an EMBL/GenBank/DDBJ whole genome shotgun (WGS) entry which is preliminary data.</text>
</comment>
<dbReference type="InterPro" id="IPR024923">
    <property type="entry name" value="PG_synth_SpoVB"/>
</dbReference>